<evidence type="ECO:0000256" key="13">
    <source>
        <dbReference type="ARBA" id="ARBA00023145"/>
    </source>
</evidence>
<dbReference type="EC" id="3.4.14.10" evidence="4"/>
<dbReference type="Pfam" id="PF09286">
    <property type="entry name" value="Pro-kuma_activ"/>
    <property type="match status" value="1"/>
</dbReference>
<dbReference type="RefSeq" id="XP_007775811.1">
    <property type="nucleotide sequence ID" value="XM_007777621.1"/>
</dbReference>
<dbReference type="GO" id="GO:0005576">
    <property type="term" value="C:extracellular region"/>
    <property type="evidence" value="ECO:0007669"/>
    <property type="project" value="UniProtKB-SubCell"/>
</dbReference>
<gene>
    <name evidence="18" type="ORF">CONPUDRAFT_113847</name>
</gene>
<feature type="active site" description="Charge relay system" evidence="15">
    <location>
        <position position="301"/>
    </location>
</feature>
<keyword evidence="13" id="KW-0865">Zymogen</keyword>
<dbReference type="InterPro" id="IPR030400">
    <property type="entry name" value="Sedolisin_dom"/>
</dbReference>
<evidence type="ECO:0000256" key="16">
    <source>
        <dbReference type="SAM" id="SignalP"/>
    </source>
</evidence>
<evidence type="ECO:0000256" key="15">
    <source>
        <dbReference type="PROSITE-ProRule" id="PRU01032"/>
    </source>
</evidence>
<dbReference type="GO" id="GO:0004252">
    <property type="term" value="F:serine-type endopeptidase activity"/>
    <property type="evidence" value="ECO:0007669"/>
    <property type="project" value="UniProtKB-UniRule"/>
</dbReference>
<protein>
    <recommendedName>
        <fullName evidence="4">tripeptidyl-peptidase II</fullName>
        <ecNumber evidence="4">3.4.14.10</ecNumber>
    </recommendedName>
</protein>
<comment type="subcellular location">
    <subcellularLocation>
        <location evidence="3">Secreted</location>
        <location evidence="3">Extracellular space</location>
    </subcellularLocation>
</comment>
<keyword evidence="14" id="KW-0325">Glycoprotein</keyword>
<sequence>MKTSIFFSLLAAALVNASALSFRGFPQRVKESTSAPSTGWVKHSAAHPETMLQLQISLTQPRFGELEQHLLEISDPSHERYGVHLSKEEVHELMAPHVDTHGIVAEWLAVHGVDQAEVKHSAAGDWMTVRVPVRLAESMFDTDLHLYKHAESGDSLIRTLEYSLPEILHDHIDLVHPLTMHAPSPRTDMKKRSVNAAHERRSLNLINSRANSTGSIDPSCEYQITPSCLRQLYNIGNYTPSASNGNAIAVTGFTDEWANLVDWDNFLQAQVPSAVGSNFSVVSITGGTNNQTDPGAEANLDVQYAFGLTRPMPATFYTIGEFPGDPPNVNWTFGTGTLDVRFVDFVLNQTNPPQVISTSYGESELSNSLTLSNKVCQNFAALGARGVSVIYSSGDYGVGYSNGTVVPFDPQFPASCPYVTSVGMTYHIPEVAGIDGVYSSSGGFSNIYPRPAYQNQAVQDYLAYLGDEYTGLYNSSGRGYPDVSAQGVNFFIENYGRAQNDTGTSCAAPTFAAIIALLNDARAQAGKGPLGFLNPWLYSTGFAGLNDITEGSNPGCGTNGFNATKGWDPVTGLGTPDFGKLKQLALA</sequence>
<evidence type="ECO:0000259" key="17">
    <source>
        <dbReference type="PROSITE" id="PS51695"/>
    </source>
</evidence>
<evidence type="ECO:0000313" key="18">
    <source>
        <dbReference type="EMBL" id="EIW73981.1"/>
    </source>
</evidence>
<dbReference type="SUPFAM" id="SSF52743">
    <property type="entry name" value="Subtilisin-like"/>
    <property type="match status" value="1"/>
</dbReference>
<evidence type="ECO:0000256" key="2">
    <source>
        <dbReference type="ARBA" id="ARBA00002451"/>
    </source>
</evidence>
<dbReference type="GO" id="GO:0046872">
    <property type="term" value="F:metal ion binding"/>
    <property type="evidence" value="ECO:0007669"/>
    <property type="project" value="UniProtKB-UniRule"/>
</dbReference>
<dbReference type="AlphaFoldDB" id="R7SCT3"/>
<name>R7SCT3_CONPW</name>
<keyword evidence="9 15" id="KW-0378">Hydrolase</keyword>
<reference evidence="19" key="1">
    <citation type="journal article" date="2012" name="Science">
        <title>The Paleozoic origin of enzymatic lignin decomposition reconstructed from 31 fungal genomes.</title>
        <authorList>
            <person name="Floudas D."/>
            <person name="Binder M."/>
            <person name="Riley R."/>
            <person name="Barry K."/>
            <person name="Blanchette R.A."/>
            <person name="Henrissat B."/>
            <person name="Martinez A.T."/>
            <person name="Otillar R."/>
            <person name="Spatafora J.W."/>
            <person name="Yadav J.S."/>
            <person name="Aerts A."/>
            <person name="Benoit I."/>
            <person name="Boyd A."/>
            <person name="Carlson A."/>
            <person name="Copeland A."/>
            <person name="Coutinho P.M."/>
            <person name="de Vries R.P."/>
            <person name="Ferreira P."/>
            <person name="Findley K."/>
            <person name="Foster B."/>
            <person name="Gaskell J."/>
            <person name="Glotzer D."/>
            <person name="Gorecki P."/>
            <person name="Heitman J."/>
            <person name="Hesse C."/>
            <person name="Hori C."/>
            <person name="Igarashi K."/>
            <person name="Jurgens J.A."/>
            <person name="Kallen N."/>
            <person name="Kersten P."/>
            <person name="Kohler A."/>
            <person name="Kuees U."/>
            <person name="Kumar T.K.A."/>
            <person name="Kuo A."/>
            <person name="LaButti K."/>
            <person name="Larrondo L.F."/>
            <person name="Lindquist E."/>
            <person name="Ling A."/>
            <person name="Lombard V."/>
            <person name="Lucas S."/>
            <person name="Lundell T."/>
            <person name="Martin R."/>
            <person name="McLaughlin D.J."/>
            <person name="Morgenstern I."/>
            <person name="Morin E."/>
            <person name="Murat C."/>
            <person name="Nagy L.G."/>
            <person name="Nolan M."/>
            <person name="Ohm R.A."/>
            <person name="Patyshakuliyeva A."/>
            <person name="Rokas A."/>
            <person name="Ruiz-Duenas F.J."/>
            <person name="Sabat G."/>
            <person name="Salamov A."/>
            <person name="Samejima M."/>
            <person name="Schmutz J."/>
            <person name="Slot J.C."/>
            <person name="St John F."/>
            <person name="Stenlid J."/>
            <person name="Sun H."/>
            <person name="Sun S."/>
            <person name="Syed K."/>
            <person name="Tsang A."/>
            <person name="Wiebenga A."/>
            <person name="Young D."/>
            <person name="Pisabarro A."/>
            <person name="Eastwood D.C."/>
            <person name="Martin F."/>
            <person name="Cullen D."/>
            <person name="Grigoriev I.V."/>
            <person name="Hibbett D.S."/>
        </authorList>
    </citation>
    <scope>NUCLEOTIDE SEQUENCE [LARGE SCALE GENOMIC DNA]</scope>
    <source>
        <strain evidence="19">RWD-64-598 SS2</strain>
    </source>
</reference>
<feature type="active site" description="Charge relay system" evidence="15">
    <location>
        <position position="505"/>
    </location>
</feature>
<dbReference type="Gene3D" id="3.40.50.200">
    <property type="entry name" value="Peptidase S8/S53 domain"/>
    <property type="match status" value="1"/>
</dbReference>
<evidence type="ECO:0000256" key="3">
    <source>
        <dbReference type="ARBA" id="ARBA00004239"/>
    </source>
</evidence>
<dbReference type="Proteomes" id="UP000053558">
    <property type="component" value="Unassembled WGS sequence"/>
</dbReference>
<evidence type="ECO:0000256" key="10">
    <source>
        <dbReference type="ARBA" id="ARBA00022825"/>
    </source>
</evidence>
<comment type="catalytic activity">
    <reaction evidence="1">
        <text>Release of an N-terminal tripeptide from a polypeptide.</text>
        <dbReference type="EC" id="3.4.14.10"/>
    </reaction>
</comment>
<dbReference type="eggNOG" id="ENOG502QR6D">
    <property type="taxonomic scope" value="Eukaryota"/>
</dbReference>
<comment type="function">
    <text evidence="2">Secreted tripeptidyl-peptidase which degrades proteins at acidic pHs and is involved in virulence.</text>
</comment>
<evidence type="ECO:0000256" key="4">
    <source>
        <dbReference type="ARBA" id="ARBA00012462"/>
    </source>
</evidence>
<keyword evidence="11 15" id="KW-0106">Calcium</keyword>
<dbReference type="FunFam" id="3.40.50.200:FF:000015">
    <property type="entry name" value="Tripeptidyl peptidase A"/>
    <property type="match status" value="1"/>
</dbReference>
<keyword evidence="7 15" id="KW-0479">Metal-binding</keyword>
<dbReference type="CDD" id="cd04056">
    <property type="entry name" value="Peptidases_S53"/>
    <property type="match status" value="1"/>
</dbReference>
<feature type="domain" description="Peptidase S53" evidence="17">
    <location>
        <begin position="223"/>
        <end position="587"/>
    </location>
</feature>
<keyword evidence="5" id="KW-0964">Secreted</keyword>
<dbReference type="OrthoDB" id="409122at2759"/>
<keyword evidence="10 15" id="KW-0720">Serine protease</keyword>
<dbReference type="PANTHER" id="PTHR14218:SF15">
    <property type="entry name" value="TRIPEPTIDYL-PEPTIDASE 1"/>
    <property type="match status" value="1"/>
</dbReference>
<dbReference type="Pfam" id="PF00082">
    <property type="entry name" value="Peptidase_S8"/>
    <property type="match status" value="1"/>
</dbReference>
<dbReference type="KEGG" id="cput:CONPUDRAFT_113847"/>
<dbReference type="GO" id="GO:0008240">
    <property type="term" value="F:tripeptidyl-peptidase activity"/>
    <property type="evidence" value="ECO:0007669"/>
    <property type="project" value="UniProtKB-EC"/>
</dbReference>
<dbReference type="GO" id="GO:0006508">
    <property type="term" value="P:proteolysis"/>
    <property type="evidence" value="ECO:0007669"/>
    <property type="project" value="UniProtKB-KW"/>
</dbReference>
<dbReference type="GeneID" id="19199038"/>
<keyword evidence="19" id="KW-1185">Reference proteome</keyword>
<dbReference type="SMART" id="SM00944">
    <property type="entry name" value="Pro-kuma_activ"/>
    <property type="match status" value="1"/>
</dbReference>
<evidence type="ECO:0000256" key="12">
    <source>
        <dbReference type="ARBA" id="ARBA00023026"/>
    </source>
</evidence>
<feature type="active site" description="Charge relay system" evidence="15">
    <location>
        <position position="297"/>
    </location>
</feature>
<evidence type="ECO:0000256" key="9">
    <source>
        <dbReference type="ARBA" id="ARBA00022801"/>
    </source>
</evidence>
<accession>R7SCT3</accession>
<feature type="binding site" evidence="15">
    <location>
        <position position="568"/>
    </location>
    <ligand>
        <name>Ca(2+)</name>
        <dbReference type="ChEBI" id="CHEBI:29108"/>
    </ligand>
</feature>
<dbReference type="SUPFAM" id="SSF54897">
    <property type="entry name" value="Protease propeptides/inhibitors"/>
    <property type="match status" value="1"/>
</dbReference>
<dbReference type="EMBL" id="JH711596">
    <property type="protein sequence ID" value="EIW73981.1"/>
    <property type="molecule type" value="Genomic_DNA"/>
</dbReference>
<feature type="chain" id="PRO_5004455675" description="tripeptidyl-peptidase II" evidence="16">
    <location>
        <begin position="20"/>
        <end position="587"/>
    </location>
</feature>
<dbReference type="OMA" id="CAQAITP"/>
<dbReference type="CDD" id="cd11377">
    <property type="entry name" value="Pro-peptidase_S53"/>
    <property type="match status" value="1"/>
</dbReference>
<evidence type="ECO:0000256" key="1">
    <source>
        <dbReference type="ARBA" id="ARBA00001910"/>
    </source>
</evidence>
<dbReference type="PANTHER" id="PTHR14218">
    <property type="entry name" value="PROTEASE S8 TRIPEPTIDYL PEPTIDASE I CLN2"/>
    <property type="match status" value="1"/>
</dbReference>
<evidence type="ECO:0000256" key="5">
    <source>
        <dbReference type="ARBA" id="ARBA00022525"/>
    </source>
</evidence>
<evidence type="ECO:0000313" key="19">
    <source>
        <dbReference type="Proteomes" id="UP000053558"/>
    </source>
</evidence>
<evidence type="ECO:0000256" key="14">
    <source>
        <dbReference type="ARBA" id="ARBA00023180"/>
    </source>
</evidence>
<keyword evidence="6 15" id="KW-0645">Protease</keyword>
<feature type="binding site" evidence="15">
    <location>
        <position position="547"/>
    </location>
    <ligand>
        <name>Ca(2+)</name>
        <dbReference type="ChEBI" id="CHEBI:29108"/>
    </ligand>
</feature>
<keyword evidence="12" id="KW-0843">Virulence</keyword>
<evidence type="ECO:0000256" key="8">
    <source>
        <dbReference type="ARBA" id="ARBA00022729"/>
    </source>
</evidence>
<proteinExistence type="predicted"/>
<evidence type="ECO:0000256" key="11">
    <source>
        <dbReference type="ARBA" id="ARBA00022837"/>
    </source>
</evidence>
<dbReference type="InterPro" id="IPR000209">
    <property type="entry name" value="Peptidase_S8/S53_dom"/>
</dbReference>
<feature type="binding site" evidence="15">
    <location>
        <position position="548"/>
    </location>
    <ligand>
        <name>Ca(2+)</name>
        <dbReference type="ChEBI" id="CHEBI:29108"/>
    </ligand>
</feature>
<dbReference type="InterPro" id="IPR050819">
    <property type="entry name" value="Tripeptidyl-peptidase_I"/>
</dbReference>
<dbReference type="InterPro" id="IPR036852">
    <property type="entry name" value="Peptidase_S8/S53_dom_sf"/>
</dbReference>
<keyword evidence="8 16" id="KW-0732">Signal</keyword>
<feature type="binding site" evidence="15">
    <location>
        <position position="566"/>
    </location>
    <ligand>
        <name>Ca(2+)</name>
        <dbReference type="ChEBI" id="CHEBI:29108"/>
    </ligand>
</feature>
<dbReference type="PROSITE" id="PS51695">
    <property type="entry name" value="SEDOLISIN"/>
    <property type="match status" value="1"/>
</dbReference>
<comment type="cofactor">
    <cofactor evidence="15">
        <name>Ca(2+)</name>
        <dbReference type="ChEBI" id="CHEBI:29108"/>
    </cofactor>
    <text evidence="15">Binds 1 Ca(2+) ion per subunit.</text>
</comment>
<evidence type="ECO:0000256" key="7">
    <source>
        <dbReference type="ARBA" id="ARBA00022723"/>
    </source>
</evidence>
<evidence type="ECO:0000256" key="6">
    <source>
        <dbReference type="ARBA" id="ARBA00022670"/>
    </source>
</evidence>
<organism evidence="18 19">
    <name type="scientific">Coniophora puteana (strain RWD-64-598)</name>
    <name type="common">Brown rot fungus</name>
    <dbReference type="NCBI Taxonomy" id="741705"/>
    <lineage>
        <taxon>Eukaryota</taxon>
        <taxon>Fungi</taxon>
        <taxon>Dikarya</taxon>
        <taxon>Basidiomycota</taxon>
        <taxon>Agaricomycotina</taxon>
        <taxon>Agaricomycetes</taxon>
        <taxon>Agaricomycetidae</taxon>
        <taxon>Boletales</taxon>
        <taxon>Coniophorineae</taxon>
        <taxon>Coniophoraceae</taxon>
        <taxon>Coniophora</taxon>
    </lineage>
</organism>
<dbReference type="InterPro" id="IPR015366">
    <property type="entry name" value="S53_propep"/>
</dbReference>
<feature type="signal peptide" evidence="16">
    <location>
        <begin position="1"/>
        <end position="19"/>
    </location>
</feature>